<protein>
    <recommendedName>
        <fullName evidence="3">Bacterial surface antigen (D15) domain-containing protein</fullName>
    </recommendedName>
</protein>
<sequence length="516" mass="58219">MDPFGFSAKDTSVMPQNILFRTGNALHVKTQESTIKNILLIRGNEPLDSLLAKESERLILSQSYVREVVFSFAPAGETADSVDVNIRVLDKWSIYLNGSLTTSHAAAGFTEKDFIGLGHELQNRHVWNRSTKKNALTANYYIPNIRNSHVSTVLHYDSDENGNSGRSLAVERPFYSPFARWAAGLNLSQQFQKDALADALPEHQSQDIKYNIQDYWAGNANRIFKGKTENDRTTNAIVAGRYLRIRYLEKPYEMPDSFHHYANQDLYLAGLGISIRKYFRDNYIYNYGGVEYVPVGTVYGMTGGYQMQGNTGRLYLGSRISYGNYNDWGYLSTNFQYGTFLHGRALEQGVFTTGATYFSNLAEFGNWRIRQFVKPQVTWGLHRFPSDSLTINDENGIRGFSGSSRGTQKIVLTLQTQSYAPWNLVGFRFGPYLTGSLGMLGNAASGFKYSRVSSQLGIGALIKNEYLVLNNFQFSIAYYPSIPGSGYNIFKFNVFRTTDFGLSDFILSKPEMVPFQ</sequence>
<evidence type="ECO:0008006" key="3">
    <source>
        <dbReference type="Google" id="ProtNLM"/>
    </source>
</evidence>
<proteinExistence type="predicted"/>
<accession>A0A1F5R3G4</accession>
<dbReference type="Gene3D" id="3.10.20.310">
    <property type="entry name" value="membrane protein fhac"/>
    <property type="match status" value="1"/>
</dbReference>
<dbReference type="EMBL" id="MFFM01000046">
    <property type="protein sequence ID" value="OGF08939.1"/>
    <property type="molecule type" value="Genomic_DNA"/>
</dbReference>
<gene>
    <name evidence="1" type="ORF">A2024_00730</name>
</gene>
<organism evidence="1 2">
    <name type="scientific">Candidatus Edwardsbacteria bacterium GWF2_54_11</name>
    <dbReference type="NCBI Taxonomy" id="1817851"/>
    <lineage>
        <taxon>Bacteria</taxon>
        <taxon>Candidatus Edwardsiibacteriota</taxon>
    </lineage>
</organism>
<name>A0A1F5R3G4_9BACT</name>
<dbReference type="AlphaFoldDB" id="A0A1F5R3G4"/>
<comment type="caution">
    <text evidence="1">The sequence shown here is derived from an EMBL/GenBank/DDBJ whole genome shotgun (WGS) entry which is preliminary data.</text>
</comment>
<dbReference type="Proteomes" id="UP000177230">
    <property type="component" value="Unassembled WGS sequence"/>
</dbReference>
<reference evidence="1 2" key="1">
    <citation type="journal article" date="2016" name="Nat. Commun.">
        <title>Thousands of microbial genomes shed light on interconnected biogeochemical processes in an aquifer system.</title>
        <authorList>
            <person name="Anantharaman K."/>
            <person name="Brown C.T."/>
            <person name="Hug L.A."/>
            <person name="Sharon I."/>
            <person name="Castelle C.J."/>
            <person name="Probst A.J."/>
            <person name="Thomas B.C."/>
            <person name="Singh A."/>
            <person name="Wilkins M.J."/>
            <person name="Karaoz U."/>
            <person name="Brodie E.L."/>
            <person name="Williams K.H."/>
            <person name="Hubbard S.S."/>
            <person name="Banfield J.F."/>
        </authorList>
    </citation>
    <scope>NUCLEOTIDE SEQUENCE [LARGE SCALE GENOMIC DNA]</scope>
</reference>
<evidence type="ECO:0000313" key="2">
    <source>
        <dbReference type="Proteomes" id="UP000177230"/>
    </source>
</evidence>
<evidence type="ECO:0000313" key="1">
    <source>
        <dbReference type="EMBL" id="OGF08939.1"/>
    </source>
</evidence>